<keyword evidence="3" id="KW-0576">Peroxisome</keyword>
<keyword evidence="7" id="KW-1185">Reference proteome</keyword>
<dbReference type="Pfam" id="PF13193">
    <property type="entry name" value="AMP-binding_C"/>
    <property type="match status" value="1"/>
</dbReference>
<dbReference type="SUPFAM" id="SSF56801">
    <property type="entry name" value="Acetyl-CoA synthetase-like"/>
    <property type="match status" value="1"/>
</dbReference>
<evidence type="ECO:0000256" key="1">
    <source>
        <dbReference type="ARBA" id="ARBA00004275"/>
    </source>
</evidence>
<comment type="similarity">
    <text evidence="2">Belongs to the ATP-dependent AMP-binding enzyme family.</text>
</comment>
<dbReference type="InterPro" id="IPR045851">
    <property type="entry name" value="AMP-bd_C_sf"/>
</dbReference>
<reference evidence="6" key="1">
    <citation type="submission" date="2020-07" db="EMBL/GenBank/DDBJ databases">
        <title>The High-quality genome of the commercially important snow crab, Chionoecetes opilio.</title>
        <authorList>
            <person name="Jeong J.-H."/>
            <person name="Ryu S."/>
        </authorList>
    </citation>
    <scope>NUCLEOTIDE SEQUENCE</scope>
    <source>
        <strain evidence="6">MADBK_172401_WGS</strain>
        <tissue evidence="6">Digestive gland</tissue>
    </source>
</reference>
<organism evidence="6 7">
    <name type="scientific">Chionoecetes opilio</name>
    <name type="common">Atlantic snow crab</name>
    <name type="synonym">Cancer opilio</name>
    <dbReference type="NCBI Taxonomy" id="41210"/>
    <lineage>
        <taxon>Eukaryota</taxon>
        <taxon>Metazoa</taxon>
        <taxon>Ecdysozoa</taxon>
        <taxon>Arthropoda</taxon>
        <taxon>Crustacea</taxon>
        <taxon>Multicrustacea</taxon>
        <taxon>Malacostraca</taxon>
        <taxon>Eumalacostraca</taxon>
        <taxon>Eucarida</taxon>
        <taxon>Decapoda</taxon>
        <taxon>Pleocyemata</taxon>
        <taxon>Brachyura</taxon>
        <taxon>Eubrachyura</taxon>
        <taxon>Majoidea</taxon>
        <taxon>Majidae</taxon>
        <taxon>Chionoecetes</taxon>
    </lineage>
</organism>
<name>A0A8J5CLK2_CHIOP</name>
<evidence type="ECO:0000313" key="7">
    <source>
        <dbReference type="Proteomes" id="UP000770661"/>
    </source>
</evidence>
<comment type="caution">
    <text evidence="6">The sequence shown here is derived from an EMBL/GenBank/DDBJ whole genome shotgun (WGS) entry which is preliminary data.</text>
</comment>
<feature type="domain" description="AMP-binding enzyme C-terminal" evidence="5">
    <location>
        <begin position="210"/>
        <end position="284"/>
    </location>
</feature>
<dbReference type="FunFam" id="3.30.300.30:FF:000007">
    <property type="entry name" value="4-coumarate--CoA ligase 2"/>
    <property type="match status" value="1"/>
</dbReference>
<evidence type="ECO:0000256" key="2">
    <source>
        <dbReference type="ARBA" id="ARBA00006432"/>
    </source>
</evidence>
<dbReference type="Proteomes" id="UP000770661">
    <property type="component" value="Unassembled WGS sequence"/>
</dbReference>
<evidence type="ECO:0000313" key="6">
    <source>
        <dbReference type="EMBL" id="KAG0714889.1"/>
    </source>
</evidence>
<dbReference type="Pfam" id="PF00501">
    <property type="entry name" value="AMP-binding"/>
    <property type="match status" value="1"/>
</dbReference>
<proteinExistence type="inferred from homology"/>
<sequence>MMVGTAQWRQMGHGAQFNTKAYDASDHQNIRCLGFVPQVSVLHTVPSVFNFLTQSPDVTPESVASVQSVMCGAAPVSLSSAETFTQKVDRPIFFQEIYGMTEVLMSHLNPINATRLGNCGKTLPNIKVKVVDIETGESLPANHEGELCFMSPSRMTGYINNEAATRETIDADGWVHSGDIVYYDADAYFTIVDRCKEFIKVKELQVAPSELEEVILQHPKVKEVGVVGVPHDRLGEAPRAYVVTSSPATEKEIQEFLAPRVAPYKQLAGGVAFISELPKNASGKILRRQLKKL</sequence>
<dbReference type="PANTHER" id="PTHR24096">
    <property type="entry name" value="LONG-CHAIN-FATTY-ACID--COA LIGASE"/>
    <property type="match status" value="1"/>
</dbReference>
<evidence type="ECO:0000259" key="4">
    <source>
        <dbReference type="Pfam" id="PF00501"/>
    </source>
</evidence>
<dbReference type="OrthoDB" id="10253869at2759"/>
<dbReference type="Gene3D" id="3.40.50.980">
    <property type="match status" value="1"/>
</dbReference>
<dbReference type="GO" id="GO:0005777">
    <property type="term" value="C:peroxisome"/>
    <property type="evidence" value="ECO:0007669"/>
    <property type="project" value="UniProtKB-SubCell"/>
</dbReference>
<dbReference type="PANTHER" id="PTHR24096:SF394">
    <property type="entry name" value="LUCIFERIN 4-MONOOXYGENASE"/>
    <property type="match status" value="1"/>
</dbReference>
<accession>A0A8J5CLK2</accession>
<gene>
    <name evidence="6" type="primary">LUCI</name>
    <name evidence="6" type="ORF">GWK47_013231</name>
</gene>
<evidence type="ECO:0000256" key="3">
    <source>
        <dbReference type="ARBA" id="ARBA00023140"/>
    </source>
</evidence>
<protein>
    <submittedName>
        <fullName evidence="6">Luciferin 4-monooxygenase</fullName>
    </submittedName>
</protein>
<dbReference type="AlphaFoldDB" id="A0A8J5CLK2"/>
<evidence type="ECO:0000259" key="5">
    <source>
        <dbReference type="Pfam" id="PF13193"/>
    </source>
</evidence>
<dbReference type="EMBL" id="JACEEZ010020166">
    <property type="protein sequence ID" value="KAG0714889.1"/>
    <property type="molecule type" value="Genomic_DNA"/>
</dbReference>
<dbReference type="Gene3D" id="3.30.300.30">
    <property type="match status" value="1"/>
</dbReference>
<feature type="domain" description="AMP-dependent synthetase/ligase" evidence="4">
    <location>
        <begin position="38"/>
        <end position="158"/>
    </location>
</feature>
<dbReference type="GO" id="GO:0004467">
    <property type="term" value="F:long-chain fatty acid-CoA ligase activity"/>
    <property type="evidence" value="ECO:0007669"/>
    <property type="project" value="TreeGrafter"/>
</dbReference>
<comment type="subcellular location">
    <subcellularLocation>
        <location evidence="1">Peroxisome</location>
    </subcellularLocation>
</comment>
<dbReference type="GO" id="GO:0046949">
    <property type="term" value="P:fatty-acyl-CoA biosynthetic process"/>
    <property type="evidence" value="ECO:0007669"/>
    <property type="project" value="TreeGrafter"/>
</dbReference>
<dbReference type="InterPro" id="IPR025110">
    <property type="entry name" value="AMP-bd_C"/>
</dbReference>
<dbReference type="InterPro" id="IPR000873">
    <property type="entry name" value="AMP-dep_synth/lig_dom"/>
</dbReference>
<dbReference type="Gene3D" id="2.30.38.10">
    <property type="entry name" value="Luciferase, Domain 3"/>
    <property type="match status" value="1"/>
</dbReference>